<dbReference type="AlphaFoldDB" id="X1PGI0"/>
<gene>
    <name evidence="1" type="ORF">S06H3_63279</name>
</gene>
<proteinExistence type="predicted"/>
<accession>X1PGI0</accession>
<name>X1PGI0_9ZZZZ</name>
<sequence>MLLCPQGAISEEEREIGLIEIGNVDDMQFVHGKLNIGEVMSPQKAS</sequence>
<dbReference type="EMBL" id="BARV01041934">
    <property type="protein sequence ID" value="GAI55432.1"/>
    <property type="molecule type" value="Genomic_DNA"/>
</dbReference>
<evidence type="ECO:0000313" key="1">
    <source>
        <dbReference type="EMBL" id="GAI55432.1"/>
    </source>
</evidence>
<reference evidence="1" key="1">
    <citation type="journal article" date="2014" name="Front. Microbiol.">
        <title>High frequency of phylogenetically diverse reductive dehalogenase-homologous genes in deep subseafloor sedimentary metagenomes.</title>
        <authorList>
            <person name="Kawai M."/>
            <person name="Futagami T."/>
            <person name="Toyoda A."/>
            <person name="Takaki Y."/>
            <person name="Nishi S."/>
            <person name="Hori S."/>
            <person name="Arai W."/>
            <person name="Tsubouchi T."/>
            <person name="Morono Y."/>
            <person name="Uchiyama I."/>
            <person name="Ito T."/>
            <person name="Fujiyama A."/>
            <person name="Inagaki F."/>
            <person name="Takami H."/>
        </authorList>
    </citation>
    <scope>NUCLEOTIDE SEQUENCE</scope>
    <source>
        <strain evidence="1">Expedition CK06-06</strain>
    </source>
</reference>
<comment type="caution">
    <text evidence="1">The sequence shown here is derived from an EMBL/GenBank/DDBJ whole genome shotgun (WGS) entry which is preliminary data.</text>
</comment>
<organism evidence="1">
    <name type="scientific">marine sediment metagenome</name>
    <dbReference type="NCBI Taxonomy" id="412755"/>
    <lineage>
        <taxon>unclassified sequences</taxon>
        <taxon>metagenomes</taxon>
        <taxon>ecological metagenomes</taxon>
    </lineage>
</organism>
<protein>
    <submittedName>
        <fullName evidence="1">Uncharacterized protein</fullName>
    </submittedName>
</protein>